<dbReference type="CDD" id="cd00130">
    <property type="entry name" value="PAS"/>
    <property type="match status" value="1"/>
</dbReference>
<dbReference type="NCBIfam" id="TIGR00229">
    <property type="entry name" value="sensory_box"/>
    <property type="match status" value="1"/>
</dbReference>
<dbReference type="Gene3D" id="3.30.450.20">
    <property type="entry name" value="PAS domain"/>
    <property type="match status" value="1"/>
</dbReference>
<dbReference type="PROSITE" id="PS50883">
    <property type="entry name" value="EAL"/>
    <property type="match status" value="1"/>
</dbReference>
<dbReference type="Gene3D" id="3.20.20.450">
    <property type="entry name" value="EAL domain"/>
    <property type="match status" value="1"/>
</dbReference>
<dbReference type="CDD" id="cd01948">
    <property type="entry name" value="EAL"/>
    <property type="match status" value="1"/>
</dbReference>
<dbReference type="EMBL" id="CADCTR010001984">
    <property type="protein sequence ID" value="CAA9324362.1"/>
    <property type="molecule type" value="Genomic_DNA"/>
</dbReference>
<dbReference type="SUPFAM" id="SSF141868">
    <property type="entry name" value="EAL domain-like"/>
    <property type="match status" value="1"/>
</dbReference>
<dbReference type="SUPFAM" id="SSF55073">
    <property type="entry name" value="Nucleotide cyclase"/>
    <property type="match status" value="1"/>
</dbReference>
<dbReference type="FunFam" id="3.30.70.270:FF:000001">
    <property type="entry name" value="Diguanylate cyclase domain protein"/>
    <property type="match status" value="1"/>
</dbReference>
<dbReference type="Pfam" id="PF00990">
    <property type="entry name" value="GGDEF"/>
    <property type="match status" value="1"/>
</dbReference>
<dbReference type="InterPro" id="IPR029787">
    <property type="entry name" value="Nucleotide_cyclase"/>
</dbReference>
<dbReference type="SMART" id="SM00267">
    <property type="entry name" value="GGDEF"/>
    <property type="match status" value="1"/>
</dbReference>
<dbReference type="InterPro" id="IPR035965">
    <property type="entry name" value="PAS-like_dom_sf"/>
</dbReference>
<dbReference type="FunFam" id="3.20.20.450:FF:000001">
    <property type="entry name" value="Cyclic di-GMP phosphodiesterase yahA"/>
    <property type="match status" value="1"/>
</dbReference>
<organism evidence="3">
    <name type="scientific">uncultured Chloroflexia bacterium</name>
    <dbReference type="NCBI Taxonomy" id="1672391"/>
    <lineage>
        <taxon>Bacteria</taxon>
        <taxon>Bacillati</taxon>
        <taxon>Chloroflexota</taxon>
        <taxon>Chloroflexia</taxon>
        <taxon>environmental samples</taxon>
    </lineage>
</organism>
<dbReference type="PANTHER" id="PTHR44757:SF2">
    <property type="entry name" value="BIOFILM ARCHITECTURE MAINTENANCE PROTEIN MBAA"/>
    <property type="match status" value="1"/>
</dbReference>
<evidence type="ECO:0000259" key="1">
    <source>
        <dbReference type="PROSITE" id="PS50883"/>
    </source>
</evidence>
<reference evidence="3" key="1">
    <citation type="submission" date="2020-02" db="EMBL/GenBank/DDBJ databases">
        <authorList>
            <person name="Meier V. D."/>
        </authorList>
    </citation>
    <scope>NUCLEOTIDE SEQUENCE</scope>
    <source>
        <strain evidence="3">AVDCRST_MAG93</strain>
    </source>
</reference>
<dbReference type="PANTHER" id="PTHR44757">
    <property type="entry name" value="DIGUANYLATE CYCLASE DGCP"/>
    <property type="match status" value="1"/>
</dbReference>
<evidence type="ECO:0000259" key="2">
    <source>
        <dbReference type="PROSITE" id="PS50887"/>
    </source>
</evidence>
<dbReference type="Pfam" id="PF00563">
    <property type="entry name" value="EAL"/>
    <property type="match status" value="1"/>
</dbReference>
<accession>A0A6J4L8V6</accession>
<protein>
    <submittedName>
        <fullName evidence="3">Diguanylate cyclase/phosphodiesterase (GGDEF &amp; EAL domains) with PAS/PAC sensor(S)</fullName>
    </submittedName>
</protein>
<dbReference type="InterPro" id="IPR052155">
    <property type="entry name" value="Biofilm_reg_signaling"/>
</dbReference>
<dbReference type="InterPro" id="IPR043128">
    <property type="entry name" value="Rev_trsase/Diguanyl_cyclase"/>
</dbReference>
<dbReference type="SUPFAM" id="SSF55785">
    <property type="entry name" value="PYP-like sensor domain (PAS domain)"/>
    <property type="match status" value="1"/>
</dbReference>
<dbReference type="InterPro" id="IPR001633">
    <property type="entry name" value="EAL_dom"/>
</dbReference>
<dbReference type="InterPro" id="IPR000014">
    <property type="entry name" value="PAS"/>
</dbReference>
<evidence type="ECO:0000313" key="3">
    <source>
        <dbReference type="EMBL" id="CAA9324362.1"/>
    </source>
</evidence>
<gene>
    <name evidence="3" type="ORF">AVDCRST_MAG93-5900</name>
</gene>
<dbReference type="CDD" id="cd01949">
    <property type="entry name" value="GGDEF"/>
    <property type="match status" value="1"/>
</dbReference>
<dbReference type="AlphaFoldDB" id="A0A6J4L8V6"/>
<dbReference type="NCBIfam" id="TIGR00254">
    <property type="entry name" value="GGDEF"/>
    <property type="match status" value="1"/>
</dbReference>
<sequence length="594" mass="66228">MSKPFSEAQDTLRSFYDSASVMMGTVELNTDDILHISDNRAAATFFDITPEAMQGKTARAMGVPEEYVQLWLRAYRASVTSSEPIRFDYDHVGKVWLKVTVNYIGLSGGCQRFLYVVDDISDLKASERALQKAHDRLDAQVSERTAELKAANYRLRHAAYYDALTGLPNRLLFTNRLTHALERYQQGSALDFAVLFMDLDHFKVINDSLGHPAGDALLVAVGERLAGCMREADTVARFGGDEFAILLEHCDAVRATEVATRMQTVLTQPFRIKERVFTLSASVGLLLSESGHARAQDVLRDADLAMYYAKAHRSGRYEVFDSSMREGAVRRLELEADLRVALQEQALSLHFQPIVRLDDGHLMGFEALVRWNHPKNGFLTPDAFISLAEETGLIIELDRYVLREACGQLARWRAEFPRTELNMNVNLSSQQFMHEGLVQEVEGALLQHGLSPRNLNLEITESLLMHPIASVDVVVEQLLALGVGLCLDDFGTGYSSLGYLRRFPARVLKIDRGFVQDIDVDEKGAHLVEAVVMMAHKLDMRAVAEGVETEVQLARLRELGCEYGQGYLFAKPLTTEQAGLLLAGTPDVKDIDGA</sequence>
<name>A0A6J4L8V6_9CHLR</name>
<feature type="domain" description="GGDEF" evidence="2">
    <location>
        <begin position="190"/>
        <end position="322"/>
    </location>
</feature>
<dbReference type="Gene3D" id="3.30.70.270">
    <property type="match status" value="1"/>
</dbReference>
<dbReference type="SMART" id="SM00052">
    <property type="entry name" value="EAL"/>
    <property type="match status" value="1"/>
</dbReference>
<feature type="domain" description="EAL" evidence="1">
    <location>
        <begin position="331"/>
        <end position="586"/>
    </location>
</feature>
<proteinExistence type="predicted"/>
<dbReference type="PROSITE" id="PS50887">
    <property type="entry name" value="GGDEF"/>
    <property type="match status" value="1"/>
</dbReference>
<dbReference type="InterPro" id="IPR035919">
    <property type="entry name" value="EAL_sf"/>
</dbReference>
<dbReference type="InterPro" id="IPR000160">
    <property type="entry name" value="GGDEF_dom"/>
</dbReference>